<evidence type="ECO:0000313" key="2">
    <source>
        <dbReference type="EMBL" id="MBT9808528.1"/>
    </source>
</evidence>
<evidence type="ECO:0000313" key="3">
    <source>
        <dbReference type="Proteomes" id="UP000708338"/>
    </source>
</evidence>
<organism evidence="2 3">
    <name type="scientific">Enterocloster citroniae</name>
    <dbReference type="NCBI Taxonomy" id="358743"/>
    <lineage>
        <taxon>Bacteria</taxon>
        <taxon>Bacillati</taxon>
        <taxon>Bacillota</taxon>
        <taxon>Clostridia</taxon>
        <taxon>Lachnospirales</taxon>
        <taxon>Lachnospiraceae</taxon>
        <taxon>Enterocloster</taxon>
    </lineage>
</organism>
<dbReference type="RefSeq" id="WP_007863900.1">
    <property type="nucleotide sequence ID" value="NZ_CABJDD010000005.1"/>
</dbReference>
<accession>A0AA41K477</accession>
<name>A0AA41K477_9FIRM</name>
<dbReference type="AlphaFoldDB" id="A0AA41K477"/>
<gene>
    <name evidence="2" type="ORF">GPL26_02575</name>
</gene>
<feature type="region of interest" description="Disordered" evidence="1">
    <location>
        <begin position="110"/>
        <end position="143"/>
    </location>
</feature>
<reference evidence="2" key="1">
    <citation type="journal article" date="2021" name="Gut Microbes">
        <title>A synthetic consortium of 100 gut commensals modulates the composition and function in a colon model of the microbiome of elderly subjects.</title>
        <authorList>
            <person name="Perez M."/>
            <person name="Ntemiri A."/>
            <person name="Tan H."/>
            <person name="Harris H.M.B."/>
            <person name="Roager H.M."/>
            <person name="Ribiere C."/>
            <person name="O'Toole P.W."/>
        </authorList>
    </citation>
    <scope>NUCLEOTIDE SEQUENCE</scope>
    <source>
        <strain evidence="2">MCC335</strain>
    </source>
</reference>
<feature type="compositionally biased region" description="Basic and acidic residues" evidence="1">
    <location>
        <begin position="120"/>
        <end position="143"/>
    </location>
</feature>
<protein>
    <submittedName>
        <fullName evidence="2">Uncharacterized protein</fullName>
    </submittedName>
</protein>
<feature type="region of interest" description="Disordered" evidence="1">
    <location>
        <begin position="208"/>
        <end position="244"/>
    </location>
</feature>
<feature type="compositionally biased region" description="Basic and acidic residues" evidence="1">
    <location>
        <begin position="229"/>
        <end position="244"/>
    </location>
</feature>
<dbReference type="Proteomes" id="UP000708338">
    <property type="component" value="Unassembled WGS sequence"/>
</dbReference>
<evidence type="ECO:0000256" key="1">
    <source>
        <dbReference type="SAM" id="MobiDB-lite"/>
    </source>
</evidence>
<proteinExistence type="predicted"/>
<comment type="caution">
    <text evidence="2">The sequence shown here is derived from an EMBL/GenBank/DDBJ whole genome shotgun (WGS) entry which is preliminary data.</text>
</comment>
<sequence>MRVNLTMQQPGHSVINTARINASVARNHPDGGRAKAGHMKKDRVNLSPQGKLMSMIENLRKQKEAVIKNRNDLVESTLKNGGKVEDIKEQLKYYGKQLEQIDHQISDAYASQAKQAVEQDDQKKPGRDDGHKTRQQRDAEHMSRLAGASADLKHAEKIAAAQDKAEGDARVQEAEIHMGGIHIDKLESKGMGTGANVGDMIENENRSLEAKRKQAGRLWDSAMDLQESQGDKLKEAREQIDEKP</sequence>
<dbReference type="EMBL" id="WQPS01000003">
    <property type="protein sequence ID" value="MBT9808528.1"/>
    <property type="molecule type" value="Genomic_DNA"/>
</dbReference>